<sequence length="63" mass="6393">MLARILLVLALCLVLVSAPAAAASGSAQVPEGSSLTLFALGLAGLIIGRRFAVKRDKDDGADQ</sequence>
<keyword evidence="1" id="KW-0812">Transmembrane</keyword>
<reference evidence="3 4" key="1">
    <citation type="submission" date="2019-12" db="EMBL/GenBank/DDBJ databases">
        <title>Genomic-based taxomic classification of the family Erythrobacteraceae.</title>
        <authorList>
            <person name="Xu L."/>
        </authorList>
    </citation>
    <scope>NUCLEOTIDE SEQUENCE [LARGE SCALE GENOMIC DNA]</scope>
    <source>
        <strain evidence="3 4">JCM 16339</strain>
    </source>
</reference>
<evidence type="ECO:0000256" key="2">
    <source>
        <dbReference type="SAM" id="SignalP"/>
    </source>
</evidence>
<keyword evidence="1" id="KW-1133">Transmembrane helix</keyword>
<evidence type="ECO:0000313" key="4">
    <source>
        <dbReference type="Proteomes" id="UP000435243"/>
    </source>
</evidence>
<keyword evidence="4" id="KW-1185">Reference proteome</keyword>
<organism evidence="3 4">
    <name type="scientific">Alteraurantiacibacter aestuarii</name>
    <dbReference type="NCBI Taxonomy" id="650004"/>
    <lineage>
        <taxon>Bacteria</taxon>
        <taxon>Pseudomonadati</taxon>
        <taxon>Pseudomonadota</taxon>
        <taxon>Alphaproteobacteria</taxon>
        <taxon>Sphingomonadales</taxon>
        <taxon>Erythrobacteraceae</taxon>
        <taxon>Alteraurantiacibacter</taxon>
    </lineage>
</organism>
<comment type="caution">
    <text evidence="3">The sequence shown here is derived from an EMBL/GenBank/DDBJ whole genome shotgun (WGS) entry which is preliminary data.</text>
</comment>
<feature type="signal peptide" evidence="2">
    <location>
        <begin position="1"/>
        <end position="22"/>
    </location>
</feature>
<dbReference type="Proteomes" id="UP000435243">
    <property type="component" value="Unassembled WGS sequence"/>
</dbReference>
<dbReference type="NCBIfam" id="TIGR02595">
    <property type="entry name" value="PEP_CTERM"/>
    <property type="match status" value="1"/>
</dbReference>
<evidence type="ECO:0000256" key="1">
    <source>
        <dbReference type="SAM" id="Phobius"/>
    </source>
</evidence>
<dbReference type="RefSeq" id="WP_160589495.1">
    <property type="nucleotide sequence ID" value="NZ_BAAAFP010000002.1"/>
</dbReference>
<gene>
    <name evidence="3" type="ORF">GRI32_02330</name>
</gene>
<keyword evidence="1" id="KW-0472">Membrane</keyword>
<accession>A0A844ZKM5</accession>
<name>A0A844ZKM5_9SPHN</name>
<keyword evidence="2" id="KW-0732">Signal</keyword>
<feature type="transmembrane region" description="Helical" evidence="1">
    <location>
        <begin position="32"/>
        <end position="48"/>
    </location>
</feature>
<protein>
    <submittedName>
        <fullName evidence="3">PEP-CTERM sorting domain-containing protein</fullName>
    </submittedName>
</protein>
<feature type="chain" id="PRO_5032838150" evidence="2">
    <location>
        <begin position="23"/>
        <end position="63"/>
    </location>
</feature>
<dbReference type="InterPro" id="IPR013424">
    <property type="entry name" value="Ice-binding_C"/>
</dbReference>
<dbReference type="AlphaFoldDB" id="A0A844ZKM5"/>
<proteinExistence type="predicted"/>
<evidence type="ECO:0000313" key="3">
    <source>
        <dbReference type="EMBL" id="MXO87570.1"/>
    </source>
</evidence>
<dbReference type="EMBL" id="WTYY01000001">
    <property type="protein sequence ID" value="MXO87570.1"/>
    <property type="molecule type" value="Genomic_DNA"/>
</dbReference>